<dbReference type="PANTHER" id="PTHR45764">
    <property type="entry name" value="BZIP TRANSCRIPTION FACTOR 44"/>
    <property type="match status" value="1"/>
</dbReference>
<comment type="caution">
    <text evidence="8">The sequence shown here is derived from an EMBL/GenBank/DDBJ whole genome shotgun (WGS) entry which is preliminary data.</text>
</comment>
<proteinExistence type="predicted"/>
<evidence type="ECO:0000256" key="4">
    <source>
        <dbReference type="ARBA" id="ARBA00023163"/>
    </source>
</evidence>
<dbReference type="GO" id="GO:0005634">
    <property type="term" value="C:nucleus"/>
    <property type="evidence" value="ECO:0007669"/>
    <property type="project" value="UniProtKB-SubCell"/>
</dbReference>
<dbReference type="GO" id="GO:0045893">
    <property type="term" value="P:positive regulation of DNA-templated transcription"/>
    <property type="evidence" value="ECO:0007669"/>
    <property type="project" value="TreeGrafter"/>
</dbReference>
<dbReference type="FunFam" id="1.20.5.170:FF:000020">
    <property type="entry name" value="BZIP transcription factor"/>
    <property type="match status" value="1"/>
</dbReference>
<keyword evidence="3" id="KW-0238">DNA-binding</keyword>
<organism evidence="8 9">
    <name type="scientific">Tagetes erecta</name>
    <name type="common">African marigold</name>
    <dbReference type="NCBI Taxonomy" id="13708"/>
    <lineage>
        <taxon>Eukaryota</taxon>
        <taxon>Viridiplantae</taxon>
        <taxon>Streptophyta</taxon>
        <taxon>Embryophyta</taxon>
        <taxon>Tracheophyta</taxon>
        <taxon>Spermatophyta</taxon>
        <taxon>Magnoliopsida</taxon>
        <taxon>eudicotyledons</taxon>
        <taxon>Gunneridae</taxon>
        <taxon>Pentapetalae</taxon>
        <taxon>asterids</taxon>
        <taxon>campanulids</taxon>
        <taxon>Asterales</taxon>
        <taxon>Asteraceae</taxon>
        <taxon>Asteroideae</taxon>
        <taxon>Heliantheae alliance</taxon>
        <taxon>Tageteae</taxon>
        <taxon>Tagetes</taxon>
    </lineage>
</organism>
<accession>A0AAD8LFB7</accession>
<evidence type="ECO:0000256" key="3">
    <source>
        <dbReference type="ARBA" id="ARBA00023125"/>
    </source>
</evidence>
<dbReference type="SMART" id="SM00338">
    <property type="entry name" value="BRLZ"/>
    <property type="match status" value="1"/>
</dbReference>
<keyword evidence="4" id="KW-0804">Transcription</keyword>
<protein>
    <recommendedName>
        <fullName evidence="7">BZIP domain-containing protein</fullName>
    </recommendedName>
</protein>
<dbReference type="GO" id="GO:0000976">
    <property type="term" value="F:transcription cis-regulatory region binding"/>
    <property type="evidence" value="ECO:0007669"/>
    <property type="project" value="TreeGrafter"/>
</dbReference>
<dbReference type="Pfam" id="PF00170">
    <property type="entry name" value="bZIP_1"/>
    <property type="match status" value="1"/>
</dbReference>
<dbReference type="InterPro" id="IPR046347">
    <property type="entry name" value="bZIP_sf"/>
</dbReference>
<dbReference type="InterPro" id="IPR004827">
    <property type="entry name" value="bZIP"/>
</dbReference>
<dbReference type="PROSITE" id="PS00036">
    <property type="entry name" value="BZIP_BASIC"/>
    <property type="match status" value="1"/>
</dbReference>
<evidence type="ECO:0000256" key="2">
    <source>
        <dbReference type="ARBA" id="ARBA00023015"/>
    </source>
</evidence>
<dbReference type="GO" id="GO:0003700">
    <property type="term" value="F:DNA-binding transcription factor activity"/>
    <property type="evidence" value="ECO:0007669"/>
    <property type="project" value="InterPro"/>
</dbReference>
<dbReference type="CDD" id="cd14702">
    <property type="entry name" value="bZIP_plant_GBF1"/>
    <property type="match status" value="1"/>
</dbReference>
<evidence type="ECO:0000256" key="6">
    <source>
        <dbReference type="SAM" id="MobiDB-lite"/>
    </source>
</evidence>
<dbReference type="SUPFAM" id="SSF57959">
    <property type="entry name" value="Leucine zipper domain"/>
    <property type="match status" value="1"/>
</dbReference>
<dbReference type="InterPro" id="IPR045314">
    <property type="entry name" value="bZIP_plant_GBF1"/>
</dbReference>
<gene>
    <name evidence="8" type="ORF">QVD17_02306</name>
</gene>
<keyword evidence="9" id="KW-1185">Reference proteome</keyword>
<evidence type="ECO:0000313" key="9">
    <source>
        <dbReference type="Proteomes" id="UP001229421"/>
    </source>
</evidence>
<dbReference type="Gene3D" id="1.20.5.170">
    <property type="match status" value="1"/>
</dbReference>
<dbReference type="AlphaFoldDB" id="A0AAD8LFB7"/>
<feature type="region of interest" description="Disordered" evidence="6">
    <location>
        <begin position="1"/>
        <end position="56"/>
    </location>
</feature>
<evidence type="ECO:0000313" key="8">
    <source>
        <dbReference type="EMBL" id="KAK1436525.1"/>
    </source>
</evidence>
<dbReference type="PANTHER" id="PTHR45764:SF46">
    <property type="entry name" value="BASIC-LEUCINE ZIPPER DOMAIN-CONTAINING PROTEIN-RELATED"/>
    <property type="match status" value="1"/>
</dbReference>
<dbReference type="GO" id="GO:0046982">
    <property type="term" value="F:protein heterodimerization activity"/>
    <property type="evidence" value="ECO:0007669"/>
    <property type="project" value="UniProtKB-ARBA"/>
</dbReference>
<dbReference type="PROSITE" id="PS50217">
    <property type="entry name" value="BZIP"/>
    <property type="match status" value="1"/>
</dbReference>
<feature type="compositionally biased region" description="Basic and acidic residues" evidence="6">
    <location>
        <begin position="28"/>
        <end position="44"/>
    </location>
</feature>
<name>A0AAD8LFB7_TARER</name>
<dbReference type="Proteomes" id="UP001229421">
    <property type="component" value="Unassembled WGS sequence"/>
</dbReference>
<evidence type="ECO:0000259" key="7">
    <source>
        <dbReference type="PROSITE" id="PS50217"/>
    </source>
</evidence>
<reference evidence="8" key="1">
    <citation type="journal article" date="2023" name="bioRxiv">
        <title>Improved chromosome-level genome assembly for marigold (Tagetes erecta).</title>
        <authorList>
            <person name="Jiang F."/>
            <person name="Yuan L."/>
            <person name="Wang S."/>
            <person name="Wang H."/>
            <person name="Xu D."/>
            <person name="Wang A."/>
            <person name="Fan W."/>
        </authorList>
    </citation>
    <scope>NUCLEOTIDE SEQUENCE</scope>
    <source>
        <strain evidence="8">WSJ</strain>
        <tissue evidence="8">Leaf</tissue>
    </source>
</reference>
<sequence length="167" mass="18709">MASSSANSSGSDDARTGATYSPQDDGLMDEKKRKRMESNRESARRSRMKKQKHANDLTAEVKKIKNDNDHIRSTINVTTQKLIEIEAENSVYRAQVSELTQRLVSLNQILNCIKSNADCTTSQCISGTGALLGCTFDEFDFMESPWNNMMCFNQQPIMASADNMFGY</sequence>
<evidence type="ECO:0000256" key="1">
    <source>
        <dbReference type="ARBA" id="ARBA00004123"/>
    </source>
</evidence>
<keyword evidence="5" id="KW-0539">Nucleus</keyword>
<keyword evidence="2" id="KW-0805">Transcription regulation</keyword>
<feature type="compositionally biased region" description="Low complexity" evidence="6">
    <location>
        <begin position="1"/>
        <end position="11"/>
    </location>
</feature>
<evidence type="ECO:0000256" key="5">
    <source>
        <dbReference type="ARBA" id="ARBA00023242"/>
    </source>
</evidence>
<dbReference type="EMBL" id="JAUHHV010000001">
    <property type="protein sequence ID" value="KAK1436525.1"/>
    <property type="molecule type" value="Genomic_DNA"/>
</dbReference>
<comment type="subcellular location">
    <subcellularLocation>
        <location evidence="1">Nucleus</location>
    </subcellularLocation>
</comment>
<feature type="domain" description="BZIP" evidence="7">
    <location>
        <begin position="29"/>
        <end position="92"/>
    </location>
</feature>